<dbReference type="PIRSF" id="PIRSF032025">
    <property type="entry name" value="UCP032025"/>
    <property type="match status" value="1"/>
</dbReference>
<dbReference type="Proteomes" id="UP000316313">
    <property type="component" value="Chromosome"/>
</dbReference>
<gene>
    <name evidence="1" type="ORF">E3D00_02335</name>
</gene>
<name>A0A4Y6UJH3_9PROT</name>
<reference evidence="1 2" key="1">
    <citation type="submission" date="2019-03" db="EMBL/GenBank/DDBJ databases">
        <title>The complete genome sequence of Swingsia samuiensis NBRC107927(T).</title>
        <authorList>
            <person name="Chua K.-O."/>
            <person name="Chan K.-G."/>
            <person name="See-Too W.-S."/>
        </authorList>
    </citation>
    <scope>NUCLEOTIDE SEQUENCE [LARGE SCALE GENOMIC DNA]</scope>
    <source>
        <strain evidence="1 2">AH83</strain>
    </source>
</reference>
<accession>A0A4Y6UJH3</accession>
<proteinExistence type="predicted"/>
<evidence type="ECO:0000313" key="1">
    <source>
        <dbReference type="EMBL" id="QDH16541.1"/>
    </source>
</evidence>
<dbReference type="Pfam" id="PF07370">
    <property type="entry name" value="DUF1489"/>
    <property type="match status" value="1"/>
</dbReference>
<keyword evidence="2" id="KW-1185">Reference proteome</keyword>
<dbReference type="OrthoDB" id="9798292at2"/>
<organism evidence="1 2">
    <name type="scientific">Swingsia samuiensis</name>
    <dbReference type="NCBI Taxonomy" id="1293412"/>
    <lineage>
        <taxon>Bacteria</taxon>
        <taxon>Pseudomonadati</taxon>
        <taxon>Pseudomonadota</taxon>
        <taxon>Alphaproteobacteria</taxon>
        <taxon>Acetobacterales</taxon>
        <taxon>Acetobacteraceae</taxon>
        <taxon>Swingsia</taxon>
    </lineage>
</organism>
<evidence type="ECO:0000313" key="2">
    <source>
        <dbReference type="Proteomes" id="UP000316313"/>
    </source>
</evidence>
<dbReference type="InterPro" id="IPR008320">
    <property type="entry name" value="UCP032025"/>
</dbReference>
<dbReference type="RefSeq" id="WP_141459596.1">
    <property type="nucleotide sequence ID" value="NZ_CP038141.1"/>
</dbReference>
<sequence length="141" mass="15685">MLHMIKLAVGCSSLDELRARMQHPRINGHGAVITRTMPKRASEILNGGSLYRVMNGMVLCRQPIIGLEPYQRDDGTTGTLIIVIDDIIPVHPRTMRPFQGWRYLTPQDAPEDLTGTNTSHDNGIASLPPHLRKELAELALI</sequence>
<dbReference type="AlphaFoldDB" id="A0A4Y6UJH3"/>
<dbReference type="KEGG" id="ssam:E3D00_02335"/>
<protein>
    <submittedName>
        <fullName evidence="1">DUF1489 family protein</fullName>
    </submittedName>
</protein>
<dbReference type="EMBL" id="CP038141">
    <property type="protein sequence ID" value="QDH16541.1"/>
    <property type="molecule type" value="Genomic_DNA"/>
</dbReference>